<reference evidence="1 2" key="1">
    <citation type="submission" date="2018-06" db="EMBL/GenBank/DDBJ databases">
        <title>Genomic Encyclopedia of Type Strains, Phase IV (KMG-IV): sequencing the most valuable type-strain genomes for metagenomic binning, comparative biology and taxonomic classification.</title>
        <authorList>
            <person name="Goeker M."/>
        </authorList>
    </citation>
    <scope>NUCLEOTIDE SEQUENCE [LARGE SCALE GENOMIC DNA]</scope>
    <source>
        <strain evidence="1 2">DSM 25532</strain>
    </source>
</reference>
<evidence type="ECO:0008006" key="3">
    <source>
        <dbReference type="Google" id="ProtNLM"/>
    </source>
</evidence>
<dbReference type="Proteomes" id="UP000253426">
    <property type="component" value="Unassembled WGS sequence"/>
</dbReference>
<sequence length="273" mass="30304">MLGIKTRSEAQPKDPCAYARRITPQVDARAIPPIISRLSSPASPFGYFRVKMVRSFDELVTTAFNSGINALCWQRELAGDFGEIVKKLGVTDGIVSVEDEELLALDLSEAGNAARDILIADQELLRSWELSPNLDCVHTGLREMDGEPVPTDVYSFHADSATTMADTYLCTYYGATSEGLRNEEAVRRVDVPETRTTLLERFGGEDDEAFREYLQDNCYDLHYAPLPGAQPYTFGIGNLWRIAIQYPGCPVPPCIHRAPTTEPGQMPRLLLIS</sequence>
<keyword evidence="2" id="KW-1185">Reference proteome</keyword>
<accession>A0A366HT18</accession>
<organism evidence="1 2">
    <name type="scientific">Roseimicrobium gellanilyticum</name>
    <dbReference type="NCBI Taxonomy" id="748857"/>
    <lineage>
        <taxon>Bacteria</taxon>
        <taxon>Pseudomonadati</taxon>
        <taxon>Verrucomicrobiota</taxon>
        <taxon>Verrucomicrobiia</taxon>
        <taxon>Verrucomicrobiales</taxon>
        <taxon>Verrucomicrobiaceae</taxon>
        <taxon>Roseimicrobium</taxon>
    </lineage>
</organism>
<dbReference type="EMBL" id="QNRR01000002">
    <property type="protein sequence ID" value="RBP46248.1"/>
    <property type="molecule type" value="Genomic_DNA"/>
</dbReference>
<protein>
    <recommendedName>
        <fullName evidence="3">DUF1826 domain-containing protein</fullName>
    </recommendedName>
</protein>
<dbReference type="AlphaFoldDB" id="A0A366HT18"/>
<proteinExistence type="predicted"/>
<gene>
    <name evidence="1" type="ORF">DES53_102635</name>
</gene>
<name>A0A366HT18_9BACT</name>
<evidence type="ECO:0000313" key="2">
    <source>
        <dbReference type="Proteomes" id="UP000253426"/>
    </source>
</evidence>
<evidence type="ECO:0000313" key="1">
    <source>
        <dbReference type="EMBL" id="RBP46248.1"/>
    </source>
</evidence>
<comment type="caution">
    <text evidence="1">The sequence shown here is derived from an EMBL/GenBank/DDBJ whole genome shotgun (WGS) entry which is preliminary data.</text>
</comment>